<dbReference type="Gene3D" id="3.40.50.150">
    <property type="entry name" value="Vaccinia Virus protein VP39"/>
    <property type="match status" value="1"/>
</dbReference>
<dbReference type="PANTHER" id="PTHR33050:SF7">
    <property type="entry name" value="RIBONUCLEASE H"/>
    <property type="match status" value="1"/>
</dbReference>
<name>A0AAW1S690_9CHLO</name>
<sequence length="346" mass="37758">MALEALAQQHLANIQHQGVQWFTDSQVAVALLKGLKGAGESLQEVKAIYSILMAHDMEMDWQWLPRTDQIMELADAFSKETDAGDIILSPSTVKYICAHPLTGGGGRKWGEPSLDVFGGTAPDAYQADIFYTKYACPGTSGINAFGRPWNVPNSKGWQLAWGFPPPSALVAQAIAYLRDRPCHAILISPAVVRPWSALLQELRILDTLPSPFRDNLFRVGSRAPVDWLRSKPQWWLRAYRIGPPATSKIKEYANLQPGLRILDLCGGVGTALLAALQAGLQIQRYCLVEISATARSMALHMRKQLLQQYPGQLSQEALTLALAGKVMIPLARGSAPGGSEGAVKFC</sequence>
<protein>
    <submittedName>
        <fullName evidence="1">Uncharacterized protein</fullName>
    </submittedName>
</protein>
<accession>A0AAW1S690</accession>
<keyword evidence="2" id="KW-1185">Reference proteome</keyword>
<organism evidence="1 2">
    <name type="scientific">Apatococcus lobatus</name>
    <dbReference type="NCBI Taxonomy" id="904363"/>
    <lineage>
        <taxon>Eukaryota</taxon>
        <taxon>Viridiplantae</taxon>
        <taxon>Chlorophyta</taxon>
        <taxon>core chlorophytes</taxon>
        <taxon>Trebouxiophyceae</taxon>
        <taxon>Chlorellales</taxon>
        <taxon>Chlorellaceae</taxon>
        <taxon>Apatococcus</taxon>
    </lineage>
</organism>
<dbReference type="Proteomes" id="UP001438707">
    <property type="component" value="Unassembled WGS sequence"/>
</dbReference>
<evidence type="ECO:0000313" key="2">
    <source>
        <dbReference type="Proteomes" id="UP001438707"/>
    </source>
</evidence>
<dbReference type="InterPro" id="IPR029063">
    <property type="entry name" value="SAM-dependent_MTases_sf"/>
</dbReference>
<gene>
    <name evidence="1" type="ORF">WJX74_008183</name>
</gene>
<dbReference type="AlphaFoldDB" id="A0AAW1S690"/>
<reference evidence="1 2" key="1">
    <citation type="journal article" date="2024" name="Nat. Commun.">
        <title>Phylogenomics reveals the evolutionary origins of lichenization in chlorophyte algae.</title>
        <authorList>
            <person name="Puginier C."/>
            <person name="Libourel C."/>
            <person name="Otte J."/>
            <person name="Skaloud P."/>
            <person name="Haon M."/>
            <person name="Grisel S."/>
            <person name="Petersen M."/>
            <person name="Berrin J.G."/>
            <person name="Delaux P.M."/>
            <person name="Dal Grande F."/>
            <person name="Keller J."/>
        </authorList>
    </citation>
    <scope>NUCLEOTIDE SEQUENCE [LARGE SCALE GENOMIC DNA]</scope>
    <source>
        <strain evidence="1 2">SAG 2145</strain>
    </source>
</reference>
<dbReference type="EMBL" id="JALJOS010000003">
    <property type="protein sequence ID" value="KAK9841576.1"/>
    <property type="molecule type" value="Genomic_DNA"/>
</dbReference>
<comment type="caution">
    <text evidence="1">The sequence shown here is derived from an EMBL/GenBank/DDBJ whole genome shotgun (WGS) entry which is preliminary data.</text>
</comment>
<dbReference type="SUPFAM" id="SSF53335">
    <property type="entry name" value="S-adenosyl-L-methionine-dependent methyltransferases"/>
    <property type="match status" value="1"/>
</dbReference>
<dbReference type="InterPro" id="IPR052055">
    <property type="entry name" value="Hepadnavirus_pol/RT"/>
</dbReference>
<proteinExistence type="predicted"/>
<evidence type="ECO:0000313" key="1">
    <source>
        <dbReference type="EMBL" id="KAK9841576.1"/>
    </source>
</evidence>
<dbReference type="PANTHER" id="PTHR33050">
    <property type="entry name" value="REVERSE TRANSCRIPTASE DOMAIN-CONTAINING PROTEIN"/>
    <property type="match status" value="1"/>
</dbReference>